<comment type="caution">
    <text evidence="1">The sequence shown here is derived from an EMBL/GenBank/DDBJ whole genome shotgun (WGS) entry which is preliminary data.</text>
</comment>
<evidence type="ECO:0000313" key="2">
    <source>
        <dbReference type="Proteomes" id="UP001186974"/>
    </source>
</evidence>
<dbReference type="EMBL" id="JAWDJW010005362">
    <property type="protein sequence ID" value="KAK3068132.1"/>
    <property type="molecule type" value="Genomic_DNA"/>
</dbReference>
<evidence type="ECO:0000313" key="1">
    <source>
        <dbReference type="EMBL" id="KAK3068132.1"/>
    </source>
</evidence>
<dbReference type="Proteomes" id="UP001186974">
    <property type="component" value="Unassembled WGS sequence"/>
</dbReference>
<accession>A0ACC3DFM8</accession>
<proteinExistence type="predicted"/>
<protein>
    <submittedName>
        <fullName evidence="1">Uncharacterized protein</fullName>
    </submittedName>
</protein>
<gene>
    <name evidence="1" type="ORF">LTS18_000800</name>
</gene>
<reference evidence="1" key="1">
    <citation type="submission" date="2024-09" db="EMBL/GenBank/DDBJ databases">
        <title>Black Yeasts Isolated from many extreme environments.</title>
        <authorList>
            <person name="Coleine C."/>
            <person name="Stajich J.E."/>
            <person name="Selbmann L."/>
        </authorList>
    </citation>
    <scope>NUCLEOTIDE SEQUENCE</scope>
    <source>
        <strain evidence="1">CCFEE 5737</strain>
    </source>
</reference>
<feature type="non-terminal residue" evidence="1">
    <location>
        <position position="1"/>
    </location>
</feature>
<name>A0ACC3DFM8_9PEZI</name>
<organism evidence="1 2">
    <name type="scientific">Coniosporium uncinatum</name>
    <dbReference type="NCBI Taxonomy" id="93489"/>
    <lineage>
        <taxon>Eukaryota</taxon>
        <taxon>Fungi</taxon>
        <taxon>Dikarya</taxon>
        <taxon>Ascomycota</taxon>
        <taxon>Pezizomycotina</taxon>
        <taxon>Dothideomycetes</taxon>
        <taxon>Dothideomycetes incertae sedis</taxon>
        <taxon>Coniosporium</taxon>
    </lineage>
</organism>
<keyword evidence="2" id="KW-1185">Reference proteome</keyword>
<sequence>RRCAATKKANSLLQPHLSSYTPPRVASVYDSLNSHVLGKPRRTGAPPQRGAIANISSILGLLSTATNGSYAASKSGVLGLVRTDAAAYGPHGIRLNAVCPGTIYTPMLAKSMEQGAGYAKLLERTPIPRWGRPEEVAQVCVFLVGGRASFVTGEEVLVDGGLFHVM</sequence>